<name>A0A419WMS8_9BACT</name>
<dbReference type="Proteomes" id="UP000284531">
    <property type="component" value="Unassembled WGS sequence"/>
</dbReference>
<dbReference type="OrthoDB" id="1036575at2"/>
<reference evidence="2 3" key="1">
    <citation type="submission" date="2018-09" db="EMBL/GenBank/DDBJ databases">
        <title>Genomic Encyclopedia of Archaeal and Bacterial Type Strains, Phase II (KMG-II): from individual species to whole genera.</title>
        <authorList>
            <person name="Goeker M."/>
        </authorList>
    </citation>
    <scope>NUCLEOTIDE SEQUENCE [LARGE SCALE GENOMIC DNA]</scope>
    <source>
        <strain evidence="2 3">DSM 21950</strain>
    </source>
</reference>
<evidence type="ECO:0000259" key="1">
    <source>
        <dbReference type="Pfam" id="PF18925"/>
    </source>
</evidence>
<dbReference type="RefSeq" id="WP_120241446.1">
    <property type="nucleotide sequence ID" value="NZ_RAPQ01000012.1"/>
</dbReference>
<evidence type="ECO:0000313" key="3">
    <source>
        <dbReference type="Proteomes" id="UP000284531"/>
    </source>
</evidence>
<evidence type="ECO:0000313" key="2">
    <source>
        <dbReference type="EMBL" id="RKD96790.1"/>
    </source>
</evidence>
<dbReference type="InterPro" id="IPR043732">
    <property type="entry name" value="DUF5675"/>
</dbReference>
<dbReference type="PROSITE" id="PS51257">
    <property type="entry name" value="PROKAR_LIPOPROTEIN"/>
    <property type="match status" value="1"/>
</dbReference>
<feature type="domain" description="DUF5675" evidence="1">
    <location>
        <begin position="6"/>
        <end position="129"/>
    </location>
</feature>
<accession>A0A419WMS8</accession>
<sequence>MKTFYLHRFEKTDQGTIGIWACPALGFSCFALELPWRDNKQGLSCIPPGTYTVVPRWSRKYGYHYHVTGVKGRMLILIHPLNFAGDKTKGYKTHSAGCIGLGQKHGWLAGQRAILNSRVTVNKFRNLMNNQPFKLTIT</sequence>
<organism evidence="2 3">
    <name type="scientific">Marinifilum flexuosum</name>
    <dbReference type="NCBI Taxonomy" id="1117708"/>
    <lineage>
        <taxon>Bacteria</taxon>
        <taxon>Pseudomonadati</taxon>
        <taxon>Bacteroidota</taxon>
        <taxon>Bacteroidia</taxon>
        <taxon>Marinilabiliales</taxon>
        <taxon>Marinifilaceae</taxon>
    </lineage>
</organism>
<protein>
    <recommendedName>
        <fullName evidence="1">DUF5675 domain-containing protein</fullName>
    </recommendedName>
</protein>
<dbReference type="Pfam" id="PF18925">
    <property type="entry name" value="DUF5675"/>
    <property type="match status" value="1"/>
</dbReference>
<proteinExistence type="predicted"/>
<dbReference type="AlphaFoldDB" id="A0A419WMS8"/>
<dbReference type="EMBL" id="RAPQ01000012">
    <property type="protein sequence ID" value="RKD96790.1"/>
    <property type="molecule type" value="Genomic_DNA"/>
</dbReference>
<gene>
    <name evidence="2" type="ORF">BXY64_3737</name>
</gene>
<comment type="caution">
    <text evidence="2">The sequence shown here is derived from an EMBL/GenBank/DDBJ whole genome shotgun (WGS) entry which is preliminary data.</text>
</comment>
<keyword evidence="3" id="KW-1185">Reference proteome</keyword>